<reference evidence="2" key="2">
    <citation type="submission" date="2024-07" db="EMBL/GenBank/DDBJ databases">
        <title>Streptomyces haneummycinica sp. nov., a new antibiotic-producing actinobacterium isolated from marine sediment.</title>
        <authorList>
            <person name="Uemura M."/>
            <person name="Hamada M."/>
            <person name="Hirano S."/>
            <person name="Kobayashi K."/>
            <person name="Ohshiro T."/>
            <person name="Kobayashi T."/>
            <person name="Terahara T."/>
        </authorList>
    </citation>
    <scope>NUCLEOTIDE SEQUENCE</scope>
    <source>
        <strain evidence="2">KM77-8</strain>
    </source>
</reference>
<feature type="domain" description="DUF5753" evidence="1">
    <location>
        <begin position="2"/>
        <end position="74"/>
    </location>
</feature>
<gene>
    <name evidence="2" type="ORF">SHKM778_16690</name>
</gene>
<proteinExistence type="predicted"/>
<dbReference type="EMBL" id="AP035768">
    <property type="protein sequence ID" value="BFO15281.1"/>
    <property type="molecule type" value="Genomic_DNA"/>
</dbReference>
<protein>
    <recommendedName>
        <fullName evidence="1">DUF5753 domain-containing protein</fullName>
    </recommendedName>
</protein>
<evidence type="ECO:0000313" key="2">
    <source>
        <dbReference type="EMBL" id="BFO15281.1"/>
    </source>
</evidence>
<reference evidence="2" key="1">
    <citation type="submission" date="2024-06" db="EMBL/GenBank/DDBJ databases">
        <authorList>
            <consortium name="consrtm"/>
            <person name="Uemura M."/>
            <person name="Terahara T."/>
        </authorList>
    </citation>
    <scope>NUCLEOTIDE SEQUENCE</scope>
    <source>
        <strain evidence="2">KM77-8</strain>
    </source>
</reference>
<evidence type="ECO:0000259" key="1">
    <source>
        <dbReference type="Pfam" id="PF19054"/>
    </source>
</evidence>
<organism evidence="2">
    <name type="scientific">Streptomyces haneummycinicus</name>
    <dbReference type="NCBI Taxonomy" id="3074435"/>
    <lineage>
        <taxon>Bacteria</taxon>
        <taxon>Bacillati</taxon>
        <taxon>Actinomycetota</taxon>
        <taxon>Actinomycetes</taxon>
        <taxon>Kitasatosporales</taxon>
        <taxon>Streptomycetaceae</taxon>
        <taxon>Streptomyces</taxon>
    </lineage>
</organism>
<accession>A0AAT9HCY0</accession>
<sequence length="79" mass="8638">MLVLPFDQGAFPGAGQTVIYAEGPVPQLDTVQIDNSHGPDFLHSDGQLAKYRAQLDLLEGLALSPERSRDVIREIAHQL</sequence>
<dbReference type="AlphaFoldDB" id="A0AAT9HCY0"/>
<dbReference type="InterPro" id="IPR043917">
    <property type="entry name" value="DUF5753"/>
</dbReference>
<name>A0AAT9HCY0_9ACTN</name>
<dbReference type="Pfam" id="PF19054">
    <property type="entry name" value="DUF5753"/>
    <property type="match status" value="1"/>
</dbReference>